<proteinExistence type="predicted"/>
<dbReference type="InterPro" id="IPR003439">
    <property type="entry name" value="ABC_transporter-like_ATP-bd"/>
</dbReference>
<evidence type="ECO:0000313" key="2">
    <source>
        <dbReference type="EMBL" id="NML99013.1"/>
    </source>
</evidence>
<dbReference type="RefSeq" id="WP_169486013.1">
    <property type="nucleotide sequence ID" value="NZ_JABBGJ010000013.1"/>
</dbReference>
<evidence type="ECO:0000313" key="3">
    <source>
        <dbReference type="Proteomes" id="UP000544134"/>
    </source>
</evidence>
<dbReference type="AlphaFoldDB" id="A0A848IH83"/>
<evidence type="ECO:0000259" key="1">
    <source>
        <dbReference type="Pfam" id="PF00005"/>
    </source>
</evidence>
<dbReference type="Proteomes" id="UP000544134">
    <property type="component" value="Unassembled WGS sequence"/>
</dbReference>
<dbReference type="Gene3D" id="3.40.50.300">
    <property type="entry name" value="P-loop containing nucleotide triphosphate hydrolases"/>
    <property type="match status" value="1"/>
</dbReference>
<dbReference type="GO" id="GO:0016887">
    <property type="term" value="F:ATP hydrolysis activity"/>
    <property type="evidence" value="ECO:0007669"/>
    <property type="project" value="InterPro"/>
</dbReference>
<protein>
    <recommendedName>
        <fullName evidence="1">ABC transporter domain-containing protein</fullName>
    </recommendedName>
</protein>
<dbReference type="InterPro" id="IPR027417">
    <property type="entry name" value="P-loop_NTPase"/>
</dbReference>
<dbReference type="EMBL" id="JABBGJ010000013">
    <property type="protein sequence ID" value="NML99013.1"/>
    <property type="molecule type" value="Genomic_DNA"/>
</dbReference>
<reference evidence="2 3" key="1">
    <citation type="submission" date="2020-04" db="EMBL/GenBank/DDBJ databases">
        <title>Paraburkholderia sp. RP-4-7 isolated from soil.</title>
        <authorList>
            <person name="Dahal R.H."/>
        </authorList>
    </citation>
    <scope>NUCLEOTIDE SEQUENCE [LARGE SCALE GENOMIC DNA]</scope>
    <source>
        <strain evidence="2 3">RP-4-7</strain>
    </source>
</reference>
<feature type="domain" description="ABC transporter" evidence="1">
    <location>
        <begin position="7"/>
        <end position="32"/>
    </location>
</feature>
<dbReference type="SUPFAM" id="SSF52540">
    <property type="entry name" value="P-loop containing nucleoside triphosphate hydrolases"/>
    <property type="match status" value="1"/>
</dbReference>
<name>A0A848IH83_9BURK</name>
<gene>
    <name evidence="2" type="ORF">HHL24_13805</name>
</gene>
<accession>A0A848IH83</accession>
<keyword evidence="3" id="KW-1185">Reference proteome</keyword>
<comment type="caution">
    <text evidence="2">The sequence shown here is derived from an EMBL/GenBank/DDBJ whole genome shotgun (WGS) entry which is preliminary data.</text>
</comment>
<organism evidence="2 3">
    <name type="scientific">Paraburkholderia polaris</name>
    <dbReference type="NCBI Taxonomy" id="2728848"/>
    <lineage>
        <taxon>Bacteria</taxon>
        <taxon>Pseudomonadati</taxon>
        <taxon>Pseudomonadota</taxon>
        <taxon>Betaproteobacteria</taxon>
        <taxon>Burkholderiales</taxon>
        <taxon>Burkholderiaceae</taxon>
        <taxon>Paraburkholderia</taxon>
    </lineage>
</organism>
<sequence length="51" mass="5267">MAVRETAIGIPRGEFLIILGPSGSGKTTLLLLASCSVIALSLTRKRAVGDL</sequence>
<dbReference type="Pfam" id="PF00005">
    <property type="entry name" value="ABC_tran"/>
    <property type="match status" value="1"/>
</dbReference>
<dbReference type="GO" id="GO:0005524">
    <property type="term" value="F:ATP binding"/>
    <property type="evidence" value="ECO:0007669"/>
    <property type="project" value="InterPro"/>
</dbReference>